<dbReference type="Proteomes" id="UP000050761">
    <property type="component" value="Unassembled WGS sequence"/>
</dbReference>
<dbReference type="EMBL" id="UZAH01027322">
    <property type="protein sequence ID" value="VDO90600.1"/>
    <property type="molecule type" value="Genomic_DNA"/>
</dbReference>
<dbReference type="WBParaSite" id="HPBE_0001201301-mRNA-1">
    <property type="protein sequence ID" value="HPBE_0001201301-mRNA-1"/>
    <property type="gene ID" value="HPBE_0001201301"/>
</dbReference>
<accession>A0A183FUU8</accession>
<accession>A0A3P7YR56</accession>
<keyword evidence="1" id="KW-0472">Membrane</keyword>
<evidence type="ECO:0000313" key="4">
    <source>
        <dbReference type="Proteomes" id="UP000050761"/>
    </source>
</evidence>
<reference evidence="5" key="2">
    <citation type="submission" date="2019-09" db="UniProtKB">
        <authorList>
            <consortium name="WormBaseParasite"/>
        </authorList>
    </citation>
    <scope>IDENTIFICATION</scope>
</reference>
<keyword evidence="1" id="KW-0812">Transmembrane</keyword>
<dbReference type="InterPro" id="IPR050879">
    <property type="entry name" value="Acyltransferase_3"/>
</dbReference>
<feature type="domain" description="Acyltransferase 3" evidence="2">
    <location>
        <begin position="9"/>
        <end position="99"/>
    </location>
</feature>
<dbReference type="GO" id="GO:0016020">
    <property type="term" value="C:membrane"/>
    <property type="evidence" value="ECO:0007669"/>
    <property type="project" value="TreeGrafter"/>
</dbReference>
<proteinExistence type="predicted"/>
<organism evidence="4 5">
    <name type="scientific">Heligmosomoides polygyrus</name>
    <name type="common">Parasitic roundworm</name>
    <dbReference type="NCBI Taxonomy" id="6339"/>
    <lineage>
        <taxon>Eukaryota</taxon>
        <taxon>Metazoa</taxon>
        <taxon>Ecdysozoa</taxon>
        <taxon>Nematoda</taxon>
        <taxon>Chromadorea</taxon>
        <taxon>Rhabditida</taxon>
        <taxon>Rhabditina</taxon>
        <taxon>Rhabditomorpha</taxon>
        <taxon>Strongyloidea</taxon>
        <taxon>Heligmosomidae</taxon>
        <taxon>Heligmosomoides</taxon>
    </lineage>
</organism>
<feature type="transmembrane region" description="Helical" evidence="1">
    <location>
        <begin position="12"/>
        <end position="31"/>
    </location>
</feature>
<protein>
    <submittedName>
        <fullName evidence="5">Acyl_transf_3 domain-containing protein</fullName>
    </submittedName>
</protein>
<keyword evidence="1" id="KW-1133">Transmembrane helix</keyword>
<reference evidence="3 4" key="1">
    <citation type="submission" date="2018-11" db="EMBL/GenBank/DDBJ databases">
        <authorList>
            <consortium name="Pathogen Informatics"/>
        </authorList>
    </citation>
    <scope>NUCLEOTIDE SEQUENCE [LARGE SCALE GENOMIC DNA]</scope>
</reference>
<dbReference type="PANTHER" id="PTHR23028">
    <property type="entry name" value="ACETYLTRANSFERASE"/>
    <property type="match status" value="1"/>
</dbReference>
<evidence type="ECO:0000313" key="3">
    <source>
        <dbReference type="EMBL" id="VDO90600.1"/>
    </source>
</evidence>
<dbReference type="GO" id="GO:0016747">
    <property type="term" value="F:acyltransferase activity, transferring groups other than amino-acyl groups"/>
    <property type="evidence" value="ECO:0007669"/>
    <property type="project" value="InterPro"/>
</dbReference>
<dbReference type="OrthoDB" id="10061508at2759"/>
<dbReference type="PANTHER" id="PTHR23028:SF53">
    <property type="entry name" value="ACYL_TRANSF_3 DOMAIN-CONTAINING PROTEIN"/>
    <property type="match status" value="1"/>
</dbReference>
<sequence length="149" mass="16790">MKARAQRPDLQALRGLAVMSVLGFHFFPRIFPNGFVGVDQFFVLSGFLIAMVLDKENTLSASVIYDFYYKRIKRIVPMYLLVILVTLALSLLVFPQSNLAMNVKSATVALLFLSNVSPLSKESNEYYSMVSGFEIVNVFGRKGFHMSFT</sequence>
<name>A0A183FUU8_HELPZ</name>
<feature type="transmembrane region" description="Helical" evidence="1">
    <location>
        <begin position="75"/>
        <end position="94"/>
    </location>
</feature>
<keyword evidence="4" id="KW-1185">Reference proteome</keyword>
<gene>
    <name evidence="3" type="ORF">HPBE_LOCUS12014</name>
</gene>
<dbReference type="GO" id="GO:0000271">
    <property type="term" value="P:polysaccharide biosynthetic process"/>
    <property type="evidence" value="ECO:0007669"/>
    <property type="project" value="TreeGrafter"/>
</dbReference>
<dbReference type="AlphaFoldDB" id="A0A183FUU8"/>
<evidence type="ECO:0000313" key="5">
    <source>
        <dbReference type="WBParaSite" id="HPBE_0001201301-mRNA-1"/>
    </source>
</evidence>
<evidence type="ECO:0000256" key="1">
    <source>
        <dbReference type="SAM" id="Phobius"/>
    </source>
</evidence>
<dbReference type="InterPro" id="IPR002656">
    <property type="entry name" value="Acyl_transf_3_dom"/>
</dbReference>
<dbReference type="Pfam" id="PF01757">
    <property type="entry name" value="Acyl_transf_3"/>
    <property type="match status" value="1"/>
</dbReference>
<evidence type="ECO:0000259" key="2">
    <source>
        <dbReference type="Pfam" id="PF01757"/>
    </source>
</evidence>